<dbReference type="InterPro" id="IPR047951">
    <property type="entry name" value="Transpos_ISL3"/>
</dbReference>
<evidence type="ECO:0000313" key="3">
    <source>
        <dbReference type="Proteomes" id="UP000189970"/>
    </source>
</evidence>
<dbReference type="PANTHER" id="PTHR33498">
    <property type="entry name" value="TRANSPOSASE FOR INSERTION SEQUENCE ELEMENT IS1557"/>
    <property type="match status" value="1"/>
</dbReference>
<comment type="caution">
    <text evidence="2">The sequence shown here is derived from an EMBL/GenBank/DDBJ whole genome shotgun (WGS) entry which is preliminary data.</text>
</comment>
<evidence type="ECO:0000259" key="1">
    <source>
        <dbReference type="Pfam" id="PF01610"/>
    </source>
</evidence>
<dbReference type="Proteomes" id="UP000189970">
    <property type="component" value="Unassembled WGS sequence"/>
</dbReference>
<dbReference type="PANTHER" id="PTHR33498:SF1">
    <property type="entry name" value="TRANSPOSASE FOR INSERTION SEQUENCE ELEMENT IS1557"/>
    <property type="match status" value="1"/>
</dbReference>
<accession>A0A1V4DIN6</accession>
<organism evidence="2 3">
    <name type="scientific">Vagococcus martis</name>
    <dbReference type="NCBI Taxonomy" id="1768210"/>
    <lineage>
        <taxon>Bacteria</taxon>
        <taxon>Bacillati</taxon>
        <taxon>Bacillota</taxon>
        <taxon>Bacilli</taxon>
        <taxon>Lactobacillales</taxon>
        <taxon>Enterococcaceae</taxon>
        <taxon>Vagococcus</taxon>
    </lineage>
</organism>
<name>A0A1V4DIN6_9ENTE</name>
<sequence length="66" mass="7927">MKTFRKYQEEIKNTFETSYSNGPLECMNNHIKVIKRNAYGMRSFYNFKLRIAICLKKSVFKTPKKI</sequence>
<evidence type="ECO:0000313" key="2">
    <source>
        <dbReference type="EMBL" id="OPF88349.1"/>
    </source>
</evidence>
<dbReference type="AlphaFoldDB" id="A0A1V4DIN6"/>
<proteinExistence type="predicted"/>
<gene>
    <name evidence="2" type="ORF">BW731_09280</name>
</gene>
<dbReference type="EMBL" id="MVAB01000001">
    <property type="protein sequence ID" value="OPF88349.1"/>
    <property type="molecule type" value="Genomic_DNA"/>
</dbReference>
<keyword evidence="3" id="KW-1185">Reference proteome</keyword>
<dbReference type="InterPro" id="IPR002560">
    <property type="entry name" value="Transposase_DDE"/>
</dbReference>
<dbReference type="Pfam" id="PF01610">
    <property type="entry name" value="DDE_Tnp_ISL3"/>
    <property type="match status" value="1"/>
</dbReference>
<feature type="domain" description="Transposase IS204/IS1001/IS1096/IS1165 DDE" evidence="1">
    <location>
        <begin position="2"/>
        <end position="51"/>
    </location>
</feature>
<protein>
    <recommendedName>
        <fullName evidence="1">Transposase IS204/IS1001/IS1096/IS1165 DDE domain-containing protein</fullName>
    </recommendedName>
</protein>
<reference evidence="2 3" key="1">
    <citation type="submission" date="2017-02" db="EMBL/GenBank/DDBJ databases">
        <title>Vagococcus cremeus sp. nov., isolated from the small intestine of a marten, Martes flavigula.</title>
        <authorList>
            <person name="Tak E.J."/>
            <person name="Bae J.-W."/>
        </authorList>
    </citation>
    <scope>NUCLEOTIDE SEQUENCE [LARGE SCALE GENOMIC DNA]</scope>
    <source>
        <strain evidence="2 3">D7T301</strain>
    </source>
</reference>